<dbReference type="Gene3D" id="3.40.710.10">
    <property type="entry name" value="DD-peptidase/beta-lactamase superfamily"/>
    <property type="match status" value="2"/>
</dbReference>
<keyword evidence="3" id="KW-0732">Signal</keyword>
<reference evidence="4" key="1">
    <citation type="submission" date="2020-02" db="EMBL/GenBank/DDBJ databases">
        <authorList>
            <person name="Meier V. D."/>
        </authorList>
    </citation>
    <scope>NUCLEOTIDE SEQUENCE</scope>
    <source>
        <strain evidence="4">AVDCRST_MAG65</strain>
    </source>
</reference>
<proteinExistence type="inferred from homology"/>
<name>A0A6J4R601_9ACTN</name>
<dbReference type="SUPFAM" id="SSF56601">
    <property type="entry name" value="beta-lactamase/transpeptidase-like"/>
    <property type="match status" value="1"/>
</dbReference>
<evidence type="ECO:0000256" key="3">
    <source>
        <dbReference type="SAM" id="SignalP"/>
    </source>
</evidence>
<evidence type="ECO:0000313" key="4">
    <source>
        <dbReference type="EMBL" id="CAA9465191.1"/>
    </source>
</evidence>
<keyword evidence="4" id="KW-0645">Protease</keyword>
<sequence>MRAAWTSIAVAFALAAAAAPAPAAGPLATAARLDREMRATGPGASALVVDADSGETIYARGANAARVPASVNKLHITAAALMRLGPEARLATDVLFARPPLDGVLDGNLYLRGGGDFTYGAAQTRRLAEALADGGLTEVRGRVVGDEALFDGRRGPPSAGFAVSPWVGPLSALSYERGASGASWPRFQSRPALFAAQRFERALARAGVRVRRLARTGMAPASATLVLSMPSAPVGSLVAAVNQPSDNFGAEMLIKLLGARFAGQGSTAEGARVVTEAMSELGVRARVADGSGLSRANRTTAAQVVTLLQGMDASVDAAAFSSSLAVAGRSGTLRRRMRGTAAAGRCRAKTGTLTGISALAGYCSARRGRVAFAFLMNGVDVATARRRQDRMVATLGTYRATGSATPTARR</sequence>
<feature type="signal peptide" evidence="3">
    <location>
        <begin position="1"/>
        <end position="23"/>
    </location>
</feature>
<evidence type="ECO:0000256" key="2">
    <source>
        <dbReference type="ARBA" id="ARBA00022801"/>
    </source>
</evidence>
<comment type="similarity">
    <text evidence="1">Belongs to the peptidase S13 family.</text>
</comment>
<dbReference type="PRINTS" id="PR00922">
    <property type="entry name" value="DADACBPTASE3"/>
</dbReference>
<keyword evidence="4" id="KW-0121">Carboxypeptidase</keyword>
<dbReference type="AlphaFoldDB" id="A0A6J4R601"/>
<gene>
    <name evidence="4" type="ORF">AVDCRST_MAG65-211</name>
</gene>
<dbReference type="Gene3D" id="3.50.80.20">
    <property type="entry name" value="D-Ala-D-Ala carboxypeptidase C, peptidase S13"/>
    <property type="match status" value="1"/>
</dbReference>
<dbReference type="NCBIfam" id="TIGR00666">
    <property type="entry name" value="PBP4"/>
    <property type="match status" value="1"/>
</dbReference>
<evidence type="ECO:0000256" key="1">
    <source>
        <dbReference type="ARBA" id="ARBA00006096"/>
    </source>
</evidence>
<dbReference type="Pfam" id="PF02113">
    <property type="entry name" value="Peptidase_S13"/>
    <property type="match status" value="2"/>
</dbReference>
<dbReference type="GO" id="GO:0009002">
    <property type="term" value="F:serine-type D-Ala-D-Ala carboxypeptidase activity"/>
    <property type="evidence" value="ECO:0007669"/>
    <property type="project" value="UniProtKB-EC"/>
</dbReference>
<dbReference type="GO" id="GO:0006508">
    <property type="term" value="P:proteolysis"/>
    <property type="evidence" value="ECO:0007669"/>
    <property type="project" value="InterPro"/>
</dbReference>
<feature type="chain" id="PRO_5027035509" evidence="3">
    <location>
        <begin position="24"/>
        <end position="410"/>
    </location>
</feature>
<organism evidence="4">
    <name type="scientific">uncultured Solirubrobacteraceae bacterium</name>
    <dbReference type="NCBI Taxonomy" id="1162706"/>
    <lineage>
        <taxon>Bacteria</taxon>
        <taxon>Bacillati</taxon>
        <taxon>Actinomycetota</taxon>
        <taxon>Thermoleophilia</taxon>
        <taxon>Solirubrobacterales</taxon>
        <taxon>Solirubrobacteraceae</taxon>
        <taxon>environmental samples</taxon>
    </lineage>
</organism>
<dbReference type="InterPro" id="IPR000667">
    <property type="entry name" value="Peptidase_S13"/>
</dbReference>
<dbReference type="PANTHER" id="PTHR30023">
    <property type="entry name" value="D-ALANYL-D-ALANINE CARBOXYPEPTIDASE"/>
    <property type="match status" value="1"/>
</dbReference>
<dbReference type="InterPro" id="IPR012338">
    <property type="entry name" value="Beta-lactam/transpept-like"/>
</dbReference>
<dbReference type="GO" id="GO:0000270">
    <property type="term" value="P:peptidoglycan metabolic process"/>
    <property type="evidence" value="ECO:0007669"/>
    <property type="project" value="TreeGrafter"/>
</dbReference>
<dbReference type="EC" id="3.4.16.4" evidence="4"/>
<dbReference type="PANTHER" id="PTHR30023:SF0">
    <property type="entry name" value="PENICILLIN-SENSITIVE CARBOXYPEPTIDASE A"/>
    <property type="match status" value="1"/>
</dbReference>
<keyword evidence="2 4" id="KW-0378">Hydrolase</keyword>
<dbReference type="EMBL" id="CADCVL010000039">
    <property type="protein sequence ID" value="CAA9465191.1"/>
    <property type="molecule type" value="Genomic_DNA"/>
</dbReference>
<accession>A0A6J4R601</accession>
<protein>
    <submittedName>
        <fullName evidence="4">D-alanyl-D-alanine carboxypeptidase</fullName>
        <ecNumber evidence="4">3.4.16.4</ecNumber>
    </submittedName>
</protein>